<comment type="caution">
    <text evidence="1">The sequence shown here is derived from an EMBL/GenBank/DDBJ whole genome shotgun (WGS) entry which is preliminary data.</text>
</comment>
<proteinExistence type="predicted"/>
<evidence type="ECO:0000313" key="2">
    <source>
        <dbReference type="Proteomes" id="UP001373159"/>
    </source>
</evidence>
<gene>
    <name evidence="1" type="ORF">V8P97_02545</name>
</gene>
<accession>A0ABU8ZNM6</accession>
<name>A0ABU8ZNM6_9BIFI</name>
<dbReference type="EMBL" id="JBANBB010000001">
    <property type="protein sequence ID" value="MEK0306351.1"/>
    <property type="molecule type" value="Genomic_DNA"/>
</dbReference>
<protein>
    <submittedName>
        <fullName evidence="1">Uncharacterized protein</fullName>
    </submittedName>
</protein>
<evidence type="ECO:0000313" key="1">
    <source>
        <dbReference type="EMBL" id="MEK0306351.1"/>
    </source>
</evidence>
<reference evidence="1 2" key="1">
    <citation type="submission" date="2024-02" db="EMBL/GenBank/DDBJ databases">
        <title>Bifidobacterium honeyensis sp. nov., isolated from the comb honey.</title>
        <authorList>
            <person name="Liu W."/>
            <person name="Li Y."/>
        </authorList>
    </citation>
    <scope>NUCLEOTIDE SEQUENCE [LARGE SCALE GENOMIC DNA]</scope>
    <source>
        <strain evidence="1 2">IMAU50988</strain>
    </source>
</reference>
<organism evidence="1 2">
    <name type="scientific">Bifidobacterium favimelis</name>
    <dbReference type="NCBI Taxonomy" id="3122979"/>
    <lineage>
        <taxon>Bacteria</taxon>
        <taxon>Bacillati</taxon>
        <taxon>Actinomycetota</taxon>
        <taxon>Actinomycetes</taxon>
        <taxon>Bifidobacteriales</taxon>
        <taxon>Bifidobacteriaceae</taxon>
        <taxon>Bifidobacterium</taxon>
    </lineage>
</organism>
<keyword evidence="2" id="KW-1185">Reference proteome</keyword>
<dbReference type="Proteomes" id="UP001373159">
    <property type="component" value="Unassembled WGS sequence"/>
</dbReference>
<sequence>MAFFSHHAAWGCPDVSIDNLLDILGWVIPILLSDLVGCPGV</sequence>